<reference evidence="3 4" key="1">
    <citation type="submission" date="2019-02" db="EMBL/GenBank/DDBJ databases">
        <title>Genome sequencing of the rare red list fungi Dentipellis fragilis.</title>
        <authorList>
            <person name="Buettner E."/>
            <person name="Kellner H."/>
        </authorList>
    </citation>
    <scope>NUCLEOTIDE SEQUENCE [LARGE SCALE GENOMIC DNA]</scope>
    <source>
        <strain evidence="3 4">DSM 105465</strain>
    </source>
</reference>
<protein>
    <submittedName>
        <fullName evidence="3">Uncharacterized protein</fullName>
    </submittedName>
</protein>
<dbReference type="AlphaFoldDB" id="A0A4Y9ZC31"/>
<keyword evidence="2" id="KW-0732">Signal</keyword>
<feature type="signal peptide" evidence="2">
    <location>
        <begin position="1"/>
        <end position="34"/>
    </location>
</feature>
<dbReference type="EMBL" id="SEOQ01000017">
    <property type="protein sequence ID" value="TFY72355.1"/>
    <property type="molecule type" value="Genomic_DNA"/>
</dbReference>
<gene>
    <name evidence="3" type="ORF">EVG20_g674</name>
</gene>
<organism evidence="3 4">
    <name type="scientific">Dentipellis fragilis</name>
    <dbReference type="NCBI Taxonomy" id="205917"/>
    <lineage>
        <taxon>Eukaryota</taxon>
        <taxon>Fungi</taxon>
        <taxon>Dikarya</taxon>
        <taxon>Basidiomycota</taxon>
        <taxon>Agaricomycotina</taxon>
        <taxon>Agaricomycetes</taxon>
        <taxon>Russulales</taxon>
        <taxon>Hericiaceae</taxon>
        <taxon>Dentipellis</taxon>
    </lineage>
</organism>
<evidence type="ECO:0000256" key="2">
    <source>
        <dbReference type="SAM" id="SignalP"/>
    </source>
</evidence>
<dbReference type="Proteomes" id="UP000298327">
    <property type="component" value="Unassembled WGS sequence"/>
</dbReference>
<evidence type="ECO:0000256" key="1">
    <source>
        <dbReference type="SAM" id="MobiDB-lite"/>
    </source>
</evidence>
<proteinExistence type="predicted"/>
<feature type="compositionally biased region" description="Basic and acidic residues" evidence="1">
    <location>
        <begin position="130"/>
        <end position="161"/>
    </location>
</feature>
<evidence type="ECO:0000313" key="3">
    <source>
        <dbReference type="EMBL" id="TFY72355.1"/>
    </source>
</evidence>
<keyword evidence="4" id="KW-1185">Reference proteome</keyword>
<evidence type="ECO:0000313" key="4">
    <source>
        <dbReference type="Proteomes" id="UP000298327"/>
    </source>
</evidence>
<name>A0A4Y9ZC31_9AGAM</name>
<comment type="caution">
    <text evidence="3">The sequence shown here is derived from an EMBL/GenBank/DDBJ whole genome shotgun (WGS) entry which is preliminary data.</text>
</comment>
<accession>A0A4Y9ZC31</accession>
<sequence>MFHPPKHPTLSRRKHLVVTLIFILFVLLLRHAWGTSHPRQFAQPHALGGQWRAVHAVLGVANSPAYSDSDATPDTPAFTLAPVPFVPRFDLRKRAALINEAKGRSAPLFLARDAIREPVADLENMRRSYREGAAKGRGHEHETGSAGSRARDSERDGRRETLAAAARRPCELCC</sequence>
<feature type="region of interest" description="Disordered" evidence="1">
    <location>
        <begin position="130"/>
        <end position="168"/>
    </location>
</feature>
<feature type="chain" id="PRO_5021322767" evidence="2">
    <location>
        <begin position="35"/>
        <end position="174"/>
    </location>
</feature>
<dbReference type="OrthoDB" id="10583139at2759"/>